<reference evidence="2 3" key="1">
    <citation type="submission" date="2013-11" db="EMBL/GenBank/DDBJ databases">
        <title>Genome sequencing of Stegodyphus mimosarum.</title>
        <authorList>
            <person name="Bechsgaard J."/>
        </authorList>
    </citation>
    <scope>NUCLEOTIDE SEQUENCE [LARGE SCALE GENOMIC DNA]</scope>
</reference>
<evidence type="ECO:0000313" key="2">
    <source>
        <dbReference type="EMBL" id="KFM76448.1"/>
    </source>
</evidence>
<dbReference type="OrthoDB" id="6437200at2759"/>
<dbReference type="OMA" id="VRICVEY"/>
<dbReference type="Gene3D" id="1.25.40.420">
    <property type="match status" value="1"/>
</dbReference>
<evidence type="ECO:0000313" key="3">
    <source>
        <dbReference type="Proteomes" id="UP000054359"/>
    </source>
</evidence>
<protein>
    <submittedName>
        <fullName evidence="2">Speckle-type POZ protein</fullName>
    </submittedName>
</protein>
<dbReference type="FunFam" id="3.30.710.10:FF:000159">
    <property type="entry name" value="Speckle-type POZ protein B"/>
    <property type="match status" value="1"/>
</dbReference>
<organism evidence="2 3">
    <name type="scientific">Stegodyphus mimosarum</name>
    <name type="common">African social velvet spider</name>
    <dbReference type="NCBI Taxonomy" id="407821"/>
    <lineage>
        <taxon>Eukaryota</taxon>
        <taxon>Metazoa</taxon>
        <taxon>Ecdysozoa</taxon>
        <taxon>Arthropoda</taxon>
        <taxon>Chelicerata</taxon>
        <taxon>Arachnida</taxon>
        <taxon>Araneae</taxon>
        <taxon>Araneomorphae</taxon>
        <taxon>Entelegynae</taxon>
        <taxon>Eresoidea</taxon>
        <taxon>Eresidae</taxon>
        <taxon>Stegodyphus</taxon>
    </lineage>
</organism>
<accession>A0A087UGF9</accession>
<dbReference type="SUPFAM" id="SSF54695">
    <property type="entry name" value="POZ domain"/>
    <property type="match status" value="1"/>
</dbReference>
<dbReference type="InterPro" id="IPR011333">
    <property type="entry name" value="SKP1/BTB/POZ_sf"/>
</dbReference>
<dbReference type="Gene3D" id="3.30.710.10">
    <property type="entry name" value="Potassium Channel Kv1.1, Chain A"/>
    <property type="match status" value="1"/>
</dbReference>
<keyword evidence="3" id="KW-1185">Reference proteome</keyword>
<dbReference type="InterPro" id="IPR000210">
    <property type="entry name" value="BTB/POZ_dom"/>
</dbReference>
<evidence type="ECO:0000259" key="1">
    <source>
        <dbReference type="PROSITE" id="PS50097"/>
    </source>
</evidence>
<proteinExistence type="predicted"/>
<dbReference type="STRING" id="407821.A0A087UGF9"/>
<name>A0A087UGF9_STEMI</name>
<sequence>MSMNYSLTYTWQFYEQELRNISYVSSYFGSGNHQWCMILNCESNPNLLLYRRFSSPKERVVGNVIVHSFDTRNQNKPFDKILDSGYTCIKIPLAYNTYQVRQITLNSTAQTCNLQESSAQTDFSIQSCLDSSKLNIICNISSNVDASGSLSCDMQAMYEKREHADFVLICNSAEIRAHKFILSARSPVFSRMLQHDMKESIDNKVVITDVDASVMEKLVLFMYTNRVNEMSYSMALDLFSAAEKYAVLGLKPLCERFLSLFLTTSKVLEILISADLYNGAELKQNAMNYIFEQFGYMKGTEDWKNFTKEHSYLAVEVLTYITEKMQ</sequence>
<dbReference type="PROSITE" id="PS50097">
    <property type="entry name" value="BTB"/>
    <property type="match status" value="1"/>
</dbReference>
<gene>
    <name evidence="2" type="ORF">X975_16894</name>
</gene>
<feature type="non-terminal residue" evidence="2">
    <location>
        <position position="326"/>
    </location>
</feature>
<dbReference type="Proteomes" id="UP000054359">
    <property type="component" value="Unassembled WGS sequence"/>
</dbReference>
<dbReference type="AlphaFoldDB" id="A0A087UGF9"/>
<feature type="domain" description="BTB" evidence="1">
    <location>
        <begin position="164"/>
        <end position="231"/>
    </location>
</feature>
<dbReference type="Pfam" id="PF00651">
    <property type="entry name" value="BTB"/>
    <property type="match status" value="1"/>
</dbReference>
<dbReference type="EMBL" id="KK119695">
    <property type="protein sequence ID" value="KFM76448.1"/>
    <property type="molecule type" value="Genomic_DNA"/>
</dbReference>
<dbReference type="SMART" id="SM00225">
    <property type="entry name" value="BTB"/>
    <property type="match status" value="1"/>
</dbReference>
<dbReference type="PANTHER" id="PTHR24413">
    <property type="entry name" value="SPECKLE-TYPE POZ PROTEIN"/>
    <property type="match status" value="1"/>
</dbReference>